<protein>
    <recommendedName>
        <fullName evidence="4 14">Very-long-chain (3R)-3-hydroxyacyl-CoA dehydratase</fullName>
        <ecNumber evidence="4 14">4.2.1.134</ecNumber>
    </recommendedName>
</protein>
<evidence type="ECO:0000313" key="15">
    <source>
        <dbReference type="EMBL" id="KAH3672263.1"/>
    </source>
</evidence>
<evidence type="ECO:0000256" key="8">
    <source>
        <dbReference type="ARBA" id="ARBA00022989"/>
    </source>
</evidence>
<feature type="transmembrane region" description="Helical" evidence="14">
    <location>
        <begin position="113"/>
        <end position="132"/>
    </location>
</feature>
<accession>A0A9P8PHC4</accession>
<comment type="caution">
    <text evidence="15">The sequence shown here is derived from an EMBL/GenBank/DDBJ whole genome shotgun (WGS) entry which is preliminary data.</text>
</comment>
<sequence length="225" mass="25769">MPSYKTSPKERTDEEKSIARYLVLYNQFSAVLWAIVLVYTIYFSIQTGQPVFFQATNIATTGIQTLAVIEIVNSALGYVRAPVFTTFAQVASRLLVVWGIFQILPNSPANSHWAYISLLLAWSITEVTRYVYYAENIITKGNPNRLLTILRYNLFFVLYPTGVASELTVVYLSLDEASRVVGQWYRYFLIAVIAIYAPGFYILFTHMLKQRKKALKALYDNNKQK</sequence>
<keyword evidence="5 14" id="KW-0444">Lipid biosynthesis</keyword>
<evidence type="ECO:0000256" key="11">
    <source>
        <dbReference type="ARBA" id="ARBA00023160"/>
    </source>
</evidence>
<keyword evidence="7 14" id="KW-0276">Fatty acid metabolism</keyword>
<dbReference type="GO" id="GO:0005789">
    <property type="term" value="C:endoplasmic reticulum membrane"/>
    <property type="evidence" value="ECO:0007669"/>
    <property type="project" value="UniProtKB-SubCell"/>
</dbReference>
<evidence type="ECO:0000313" key="16">
    <source>
        <dbReference type="Proteomes" id="UP000769528"/>
    </source>
</evidence>
<evidence type="ECO:0000256" key="6">
    <source>
        <dbReference type="ARBA" id="ARBA00022692"/>
    </source>
</evidence>
<evidence type="ECO:0000256" key="13">
    <source>
        <dbReference type="ARBA" id="ARBA00036671"/>
    </source>
</evidence>
<proteinExistence type="inferred from homology"/>
<feature type="transmembrane region" description="Helical" evidence="14">
    <location>
        <begin position="21"/>
        <end position="45"/>
    </location>
</feature>
<gene>
    <name evidence="15" type="ORF">WICMUC_004358</name>
</gene>
<evidence type="ECO:0000256" key="5">
    <source>
        <dbReference type="ARBA" id="ARBA00022516"/>
    </source>
</evidence>
<feature type="transmembrane region" description="Helical" evidence="14">
    <location>
        <begin position="51"/>
        <end position="69"/>
    </location>
</feature>
<dbReference type="InterPro" id="IPR007482">
    <property type="entry name" value="Tyr_Pase-like_PTPLA"/>
</dbReference>
<evidence type="ECO:0000256" key="10">
    <source>
        <dbReference type="ARBA" id="ARBA00023136"/>
    </source>
</evidence>
<dbReference type="EMBL" id="JAEUBF010001168">
    <property type="protein sequence ID" value="KAH3672263.1"/>
    <property type="molecule type" value="Genomic_DNA"/>
</dbReference>
<keyword evidence="12 14" id="KW-0456">Lyase</keyword>
<comment type="function">
    <text evidence="14">Catalyzes the third of the four reactions of the long-chain fatty acids elongation cycle. This endoplasmic reticulum-bound enzymatic process, allows the addition of two carbons to the chain of long- and very long-chain fatty acids/VLCFAs per cycle. This enzyme catalyzes the dehydration of the 3-hydroxyacyl-CoA intermediate into trans-2,3-enoyl-CoA, within each cycle of fatty acid elongation. Thereby, it participates to the production of VLCFAs of different chain lengths that are involved in multiple biological processes as precursors of membrane lipids and lipid mediators.</text>
</comment>
<comment type="similarity">
    <text evidence="3 14">Belongs to the very long-chain fatty acids dehydratase HACD family.</text>
</comment>
<dbReference type="GO" id="GO:0102158">
    <property type="term" value="F:very-long-chain (3R)-3-hydroxyacyl-CoA dehydratase activity"/>
    <property type="evidence" value="ECO:0007669"/>
    <property type="project" value="UniProtKB-EC"/>
</dbReference>
<dbReference type="PANTHER" id="PTHR11035">
    <property type="entry name" value="VERY-LONG-CHAIN (3R)-3-HYDROXYACYL-COA DEHYDRATASE"/>
    <property type="match status" value="1"/>
</dbReference>
<dbReference type="Proteomes" id="UP000769528">
    <property type="component" value="Unassembled WGS sequence"/>
</dbReference>
<name>A0A9P8PHC4_9ASCO</name>
<dbReference type="EC" id="4.2.1.134" evidence="4 14"/>
<evidence type="ECO:0000256" key="2">
    <source>
        <dbReference type="ARBA" id="ARBA00005194"/>
    </source>
</evidence>
<dbReference type="Pfam" id="PF04387">
    <property type="entry name" value="PTPLA"/>
    <property type="match status" value="1"/>
</dbReference>
<evidence type="ECO:0000256" key="4">
    <source>
        <dbReference type="ARBA" id="ARBA00013122"/>
    </source>
</evidence>
<comment type="catalytic activity">
    <reaction evidence="13 14">
        <text>a very-long-chain (3R)-3-hydroxyacyl-CoA = a very-long-chain (2E)-enoyl-CoA + H2O</text>
        <dbReference type="Rhea" id="RHEA:45812"/>
        <dbReference type="ChEBI" id="CHEBI:15377"/>
        <dbReference type="ChEBI" id="CHEBI:83728"/>
        <dbReference type="ChEBI" id="CHEBI:85440"/>
        <dbReference type="EC" id="4.2.1.134"/>
    </reaction>
</comment>
<evidence type="ECO:0000256" key="1">
    <source>
        <dbReference type="ARBA" id="ARBA00004141"/>
    </source>
</evidence>
<reference evidence="15" key="2">
    <citation type="submission" date="2021-01" db="EMBL/GenBank/DDBJ databases">
        <authorList>
            <person name="Schikora-Tamarit M.A."/>
        </authorList>
    </citation>
    <scope>NUCLEOTIDE SEQUENCE</scope>
    <source>
        <strain evidence="15">CBS6341</strain>
    </source>
</reference>
<dbReference type="OrthoDB" id="46988at2759"/>
<comment type="pathway">
    <text evidence="2 14">Lipid metabolism; fatty acid biosynthesis.</text>
</comment>
<reference evidence="15" key="1">
    <citation type="journal article" date="2021" name="Open Biol.">
        <title>Shared evolutionary footprints suggest mitochondrial oxidative damage underlies multiple complex I losses in fungi.</title>
        <authorList>
            <person name="Schikora-Tamarit M.A."/>
            <person name="Marcet-Houben M."/>
            <person name="Nosek J."/>
            <person name="Gabaldon T."/>
        </authorList>
    </citation>
    <scope>NUCLEOTIDE SEQUENCE</scope>
    <source>
        <strain evidence="15">CBS6341</strain>
    </source>
</reference>
<evidence type="ECO:0000256" key="3">
    <source>
        <dbReference type="ARBA" id="ARBA00007811"/>
    </source>
</evidence>
<feature type="transmembrane region" description="Helical" evidence="14">
    <location>
        <begin position="184"/>
        <end position="204"/>
    </location>
</feature>
<dbReference type="GO" id="GO:0030148">
    <property type="term" value="P:sphingolipid biosynthetic process"/>
    <property type="evidence" value="ECO:0007669"/>
    <property type="project" value="TreeGrafter"/>
</dbReference>
<dbReference type="PANTHER" id="PTHR11035:SF3">
    <property type="entry name" value="VERY-LONG-CHAIN (3R)-3-HYDROXYACYL-COA DEHYDRATASE"/>
    <property type="match status" value="1"/>
</dbReference>
<keyword evidence="16" id="KW-1185">Reference proteome</keyword>
<dbReference type="AlphaFoldDB" id="A0A9P8PHC4"/>
<evidence type="ECO:0000256" key="12">
    <source>
        <dbReference type="ARBA" id="ARBA00023239"/>
    </source>
</evidence>
<evidence type="ECO:0000256" key="14">
    <source>
        <dbReference type="RuleBase" id="RU363109"/>
    </source>
</evidence>
<keyword evidence="11 14" id="KW-0275">Fatty acid biosynthesis</keyword>
<keyword evidence="6 14" id="KW-0812">Transmembrane</keyword>
<evidence type="ECO:0000256" key="7">
    <source>
        <dbReference type="ARBA" id="ARBA00022832"/>
    </source>
</evidence>
<organism evidence="15 16">
    <name type="scientific">Wickerhamomyces mucosus</name>
    <dbReference type="NCBI Taxonomy" id="1378264"/>
    <lineage>
        <taxon>Eukaryota</taxon>
        <taxon>Fungi</taxon>
        <taxon>Dikarya</taxon>
        <taxon>Ascomycota</taxon>
        <taxon>Saccharomycotina</taxon>
        <taxon>Saccharomycetes</taxon>
        <taxon>Phaffomycetales</taxon>
        <taxon>Wickerhamomycetaceae</taxon>
        <taxon>Wickerhamomyces</taxon>
    </lineage>
</organism>
<feature type="transmembrane region" description="Helical" evidence="14">
    <location>
        <begin position="152"/>
        <end position="172"/>
    </location>
</feature>
<keyword evidence="14" id="KW-0256">Endoplasmic reticulum</keyword>
<feature type="transmembrane region" description="Helical" evidence="14">
    <location>
        <begin position="81"/>
        <end position="101"/>
    </location>
</feature>
<keyword evidence="9 14" id="KW-0443">Lipid metabolism</keyword>
<comment type="subcellular location">
    <subcellularLocation>
        <location evidence="14">Endoplasmic reticulum membrane</location>
        <topology evidence="14">Multi-pass membrane protein</topology>
    </subcellularLocation>
    <subcellularLocation>
        <location evidence="1">Membrane</location>
        <topology evidence="1">Multi-pass membrane protein</topology>
    </subcellularLocation>
</comment>
<keyword evidence="10 14" id="KW-0472">Membrane</keyword>
<dbReference type="GO" id="GO:0042761">
    <property type="term" value="P:very long-chain fatty acid biosynthetic process"/>
    <property type="evidence" value="ECO:0007669"/>
    <property type="project" value="TreeGrafter"/>
</dbReference>
<dbReference type="GO" id="GO:0030497">
    <property type="term" value="P:fatty acid elongation"/>
    <property type="evidence" value="ECO:0007669"/>
    <property type="project" value="TreeGrafter"/>
</dbReference>
<evidence type="ECO:0000256" key="9">
    <source>
        <dbReference type="ARBA" id="ARBA00023098"/>
    </source>
</evidence>
<keyword evidence="8 14" id="KW-1133">Transmembrane helix</keyword>